<dbReference type="InterPro" id="IPR009078">
    <property type="entry name" value="Ferritin-like_SF"/>
</dbReference>
<evidence type="ECO:0000259" key="2">
    <source>
        <dbReference type="SMART" id="SM00746"/>
    </source>
</evidence>
<dbReference type="SUPFAM" id="SSF47240">
    <property type="entry name" value="Ferritin-like"/>
    <property type="match status" value="1"/>
</dbReference>
<feature type="region of interest" description="Disordered" evidence="1">
    <location>
        <begin position="61"/>
        <end position="83"/>
    </location>
</feature>
<dbReference type="GO" id="GO:0016491">
    <property type="term" value="F:oxidoreductase activity"/>
    <property type="evidence" value="ECO:0007669"/>
    <property type="project" value="InterPro"/>
</dbReference>
<dbReference type="EMBL" id="LAZR01033665">
    <property type="protein sequence ID" value="KKL47439.1"/>
    <property type="molecule type" value="Genomic_DNA"/>
</dbReference>
<dbReference type="SMART" id="SM00746">
    <property type="entry name" value="TRASH"/>
    <property type="match status" value="1"/>
</dbReference>
<gene>
    <name evidence="3" type="ORF">LCGC14_2335540</name>
</gene>
<evidence type="ECO:0000313" key="3">
    <source>
        <dbReference type="EMBL" id="KKL47439.1"/>
    </source>
</evidence>
<proteinExistence type="predicted"/>
<dbReference type="Pfam" id="PF04945">
    <property type="entry name" value="YHS"/>
    <property type="match status" value="1"/>
</dbReference>
<sequence length="83" mass="9822">MKRDMSVPYVKDPVCGHTFSEGAAAAEYRHKGKTYYFCTPSCRDEFAANPRKYLDKRGRWRQISHTNTHQHRQFGVDRFSTHR</sequence>
<dbReference type="AlphaFoldDB" id="A0A0F9CEF4"/>
<dbReference type="Gene3D" id="1.10.620.20">
    <property type="entry name" value="Ribonucleotide Reductase, subunit A"/>
    <property type="match status" value="1"/>
</dbReference>
<dbReference type="InterPro" id="IPR011017">
    <property type="entry name" value="TRASH_dom"/>
</dbReference>
<dbReference type="InterPro" id="IPR007029">
    <property type="entry name" value="YHS_dom"/>
</dbReference>
<evidence type="ECO:0000256" key="1">
    <source>
        <dbReference type="SAM" id="MobiDB-lite"/>
    </source>
</evidence>
<organism evidence="3">
    <name type="scientific">marine sediment metagenome</name>
    <dbReference type="NCBI Taxonomy" id="412755"/>
    <lineage>
        <taxon>unclassified sequences</taxon>
        <taxon>metagenomes</taxon>
        <taxon>ecological metagenomes</taxon>
    </lineage>
</organism>
<accession>A0A0F9CEF4</accession>
<feature type="domain" description="TRASH" evidence="2">
    <location>
        <begin position="12"/>
        <end position="50"/>
    </location>
</feature>
<name>A0A0F9CEF4_9ZZZZ</name>
<comment type="caution">
    <text evidence="3">The sequence shown here is derived from an EMBL/GenBank/DDBJ whole genome shotgun (WGS) entry which is preliminary data.</text>
</comment>
<feature type="compositionally biased region" description="Basic residues" evidence="1">
    <location>
        <begin position="61"/>
        <end position="72"/>
    </location>
</feature>
<protein>
    <recommendedName>
        <fullName evidence="2">TRASH domain-containing protein</fullName>
    </recommendedName>
</protein>
<reference evidence="3" key="1">
    <citation type="journal article" date="2015" name="Nature">
        <title>Complex archaea that bridge the gap between prokaryotes and eukaryotes.</title>
        <authorList>
            <person name="Spang A."/>
            <person name="Saw J.H."/>
            <person name="Jorgensen S.L."/>
            <person name="Zaremba-Niedzwiedzka K."/>
            <person name="Martijn J."/>
            <person name="Lind A.E."/>
            <person name="van Eijk R."/>
            <person name="Schleper C."/>
            <person name="Guy L."/>
            <person name="Ettema T.J."/>
        </authorList>
    </citation>
    <scope>NUCLEOTIDE SEQUENCE</scope>
</reference>
<dbReference type="InterPro" id="IPR012348">
    <property type="entry name" value="RNR-like"/>
</dbReference>